<gene>
    <name evidence="6" type="ORF">BAU07_16240</name>
</gene>
<dbReference type="GO" id="GO:0006351">
    <property type="term" value="P:DNA-templated transcription"/>
    <property type="evidence" value="ECO:0007669"/>
    <property type="project" value="TreeGrafter"/>
</dbReference>
<dbReference type="CDD" id="cd08422">
    <property type="entry name" value="PBP2_CrgA_like"/>
    <property type="match status" value="1"/>
</dbReference>
<keyword evidence="4" id="KW-0804">Transcription</keyword>
<sequence>MDQFSEIGVFVKAVELCSFTKAADVLETSNASVSRIISKLEADLGVKLVERTTRRVSPTPDGMAFYERCKSILDQLEVAKNEVTALRDTPRGTLRVVLPLSYGKIWIMPLLNSLAKRFAELTFSVTLSDRLDDLAEDSFDVAVSIGAAPDTRLVARKLRESRIVTAAAPGYLAEWGTPQAPQDLAGHNCLLYVRPGRRLKWHWEFAYADDARQNVAIQGNMLIDNGEALLEAAAQGVGIIQAPDYVALPQLRKGALVEVLQDFQVAGPSIWVLYPPSRQRASRVQMLLDELFGMAESLPGMAPV</sequence>
<evidence type="ECO:0000256" key="1">
    <source>
        <dbReference type="ARBA" id="ARBA00009437"/>
    </source>
</evidence>
<keyword evidence="3" id="KW-0238">DNA-binding</keyword>
<dbReference type="KEGG" id="bfz:BAU07_16240"/>
<keyword evidence="2" id="KW-0805">Transcription regulation</keyword>
<keyword evidence="7" id="KW-1185">Reference proteome</keyword>
<dbReference type="SUPFAM" id="SSF46785">
    <property type="entry name" value="Winged helix' DNA-binding domain"/>
    <property type="match status" value="1"/>
</dbReference>
<dbReference type="SUPFAM" id="SSF53850">
    <property type="entry name" value="Periplasmic binding protein-like II"/>
    <property type="match status" value="1"/>
</dbReference>
<dbReference type="AlphaFoldDB" id="A0A193GG88"/>
<dbReference type="PROSITE" id="PS50931">
    <property type="entry name" value="HTH_LYSR"/>
    <property type="match status" value="1"/>
</dbReference>
<evidence type="ECO:0000313" key="6">
    <source>
        <dbReference type="EMBL" id="ANN78451.1"/>
    </source>
</evidence>
<dbReference type="Pfam" id="PF00126">
    <property type="entry name" value="HTH_1"/>
    <property type="match status" value="1"/>
</dbReference>
<reference evidence="6 7" key="1">
    <citation type="submission" date="2016-06" db="EMBL/GenBank/DDBJ databases">
        <title>Complete genome sequences of Bordetella bronchialis and Bordetella flabilis.</title>
        <authorList>
            <person name="LiPuma J.J."/>
            <person name="Spilker T."/>
        </authorList>
    </citation>
    <scope>NUCLEOTIDE SEQUENCE [LARGE SCALE GENOMIC DNA]</scope>
    <source>
        <strain evidence="6 7">AU10664</strain>
    </source>
</reference>
<evidence type="ECO:0000256" key="2">
    <source>
        <dbReference type="ARBA" id="ARBA00023015"/>
    </source>
</evidence>
<dbReference type="GO" id="GO:0003700">
    <property type="term" value="F:DNA-binding transcription factor activity"/>
    <property type="evidence" value="ECO:0007669"/>
    <property type="project" value="InterPro"/>
</dbReference>
<dbReference type="InterPro" id="IPR036388">
    <property type="entry name" value="WH-like_DNA-bd_sf"/>
</dbReference>
<proteinExistence type="inferred from homology"/>
<dbReference type="Proteomes" id="UP000091926">
    <property type="component" value="Chromosome"/>
</dbReference>
<name>A0A193GG88_9BORD</name>
<comment type="similarity">
    <text evidence="1">Belongs to the LysR transcriptional regulatory family.</text>
</comment>
<dbReference type="Gene3D" id="3.40.190.290">
    <property type="match status" value="1"/>
</dbReference>
<dbReference type="Gene3D" id="1.10.10.10">
    <property type="entry name" value="Winged helix-like DNA-binding domain superfamily/Winged helix DNA-binding domain"/>
    <property type="match status" value="1"/>
</dbReference>
<dbReference type="GO" id="GO:0043565">
    <property type="term" value="F:sequence-specific DNA binding"/>
    <property type="evidence" value="ECO:0007669"/>
    <property type="project" value="TreeGrafter"/>
</dbReference>
<evidence type="ECO:0000256" key="4">
    <source>
        <dbReference type="ARBA" id="ARBA00023163"/>
    </source>
</evidence>
<feature type="domain" description="HTH lysR-type" evidence="5">
    <location>
        <begin position="1"/>
        <end position="59"/>
    </location>
</feature>
<accession>A0A193GG88</accession>
<dbReference type="InterPro" id="IPR000847">
    <property type="entry name" value="LysR_HTH_N"/>
</dbReference>
<dbReference type="InterPro" id="IPR005119">
    <property type="entry name" value="LysR_subst-bd"/>
</dbReference>
<evidence type="ECO:0000256" key="3">
    <source>
        <dbReference type="ARBA" id="ARBA00023125"/>
    </source>
</evidence>
<dbReference type="RefSeq" id="WP_066659570.1">
    <property type="nucleotide sequence ID" value="NZ_CBCSCL010000030.1"/>
</dbReference>
<dbReference type="PANTHER" id="PTHR30537:SF5">
    <property type="entry name" value="HTH-TYPE TRANSCRIPTIONAL ACTIVATOR TTDR-RELATED"/>
    <property type="match status" value="1"/>
</dbReference>
<dbReference type="InterPro" id="IPR058163">
    <property type="entry name" value="LysR-type_TF_proteobact-type"/>
</dbReference>
<dbReference type="InterPro" id="IPR036390">
    <property type="entry name" value="WH_DNA-bd_sf"/>
</dbReference>
<dbReference type="EMBL" id="CP016172">
    <property type="protein sequence ID" value="ANN78451.1"/>
    <property type="molecule type" value="Genomic_DNA"/>
</dbReference>
<organism evidence="6 7">
    <name type="scientific">Bordetella flabilis</name>
    <dbReference type="NCBI Taxonomy" id="463014"/>
    <lineage>
        <taxon>Bacteria</taxon>
        <taxon>Pseudomonadati</taxon>
        <taxon>Pseudomonadota</taxon>
        <taxon>Betaproteobacteria</taxon>
        <taxon>Burkholderiales</taxon>
        <taxon>Alcaligenaceae</taxon>
        <taxon>Bordetella</taxon>
    </lineage>
</organism>
<evidence type="ECO:0000259" key="5">
    <source>
        <dbReference type="PROSITE" id="PS50931"/>
    </source>
</evidence>
<dbReference type="Pfam" id="PF03466">
    <property type="entry name" value="LysR_substrate"/>
    <property type="match status" value="1"/>
</dbReference>
<protein>
    <recommendedName>
        <fullName evidence="5">HTH lysR-type domain-containing protein</fullName>
    </recommendedName>
</protein>
<dbReference type="STRING" id="463014.BAU07_16240"/>
<evidence type="ECO:0000313" key="7">
    <source>
        <dbReference type="Proteomes" id="UP000091926"/>
    </source>
</evidence>
<dbReference type="PANTHER" id="PTHR30537">
    <property type="entry name" value="HTH-TYPE TRANSCRIPTIONAL REGULATOR"/>
    <property type="match status" value="1"/>
</dbReference>
<dbReference type="FunFam" id="1.10.10.10:FF:000001">
    <property type="entry name" value="LysR family transcriptional regulator"/>
    <property type="match status" value="1"/>
</dbReference>